<evidence type="ECO:0000256" key="1">
    <source>
        <dbReference type="SAM" id="MobiDB-lite"/>
    </source>
</evidence>
<dbReference type="EMBL" id="BPLQ01006342">
    <property type="protein sequence ID" value="GIY21784.1"/>
    <property type="molecule type" value="Genomic_DNA"/>
</dbReference>
<accession>A0AAV4RIF3</accession>
<dbReference type="Proteomes" id="UP001054837">
    <property type="component" value="Unassembled WGS sequence"/>
</dbReference>
<evidence type="ECO:0000313" key="2">
    <source>
        <dbReference type="EMBL" id="GIY21784.1"/>
    </source>
</evidence>
<dbReference type="AlphaFoldDB" id="A0AAV4RIF3"/>
<comment type="caution">
    <text evidence="2">The sequence shown here is derived from an EMBL/GenBank/DDBJ whole genome shotgun (WGS) entry which is preliminary data.</text>
</comment>
<gene>
    <name evidence="2" type="ORF">CDAR_291561</name>
</gene>
<evidence type="ECO:0000313" key="3">
    <source>
        <dbReference type="Proteomes" id="UP001054837"/>
    </source>
</evidence>
<sequence>MQYPAKFAEIIAINSYTPDQVFNDDEFELFWKIMLDRTNSTKAHKSVRGHKAEKSHNGDGTHNGRRRFRGFSEADIVELKADKELDEDDLVHIINETNDRDRDPDEEESESVTAKVIREELELDKNRVIIFYKITRMSLFQRDINKSLIQYEEFYKDLAKNQTQLFVMYFLAVVRRSDIVSNSSNIEFETYQVLSNDESDIIPMRKKRLIV</sequence>
<organism evidence="2 3">
    <name type="scientific">Caerostris darwini</name>
    <dbReference type="NCBI Taxonomy" id="1538125"/>
    <lineage>
        <taxon>Eukaryota</taxon>
        <taxon>Metazoa</taxon>
        <taxon>Ecdysozoa</taxon>
        <taxon>Arthropoda</taxon>
        <taxon>Chelicerata</taxon>
        <taxon>Arachnida</taxon>
        <taxon>Araneae</taxon>
        <taxon>Araneomorphae</taxon>
        <taxon>Entelegynae</taxon>
        <taxon>Araneoidea</taxon>
        <taxon>Araneidae</taxon>
        <taxon>Caerostris</taxon>
    </lineage>
</organism>
<protein>
    <submittedName>
        <fullName evidence="2">Uncharacterized protein</fullName>
    </submittedName>
</protein>
<keyword evidence="3" id="KW-1185">Reference proteome</keyword>
<proteinExistence type="predicted"/>
<reference evidence="2 3" key="1">
    <citation type="submission" date="2021-06" db="EMBL/GenBank/DDBJ databases">
        <title>Caerostris darwini draft genome.</title>
        <authorList>
            <person name="Kono N."/>
            <person name="Arakawa K."/>
        </authorList>
    </citation>
    <scope>NUCLEOTIDE SEQUENCE [LARGE SCALE GENOMIC DNA]</scope>
</reference>
<name>A0AAV4RIF3_9ARAC</name>
<feature type="compositionally biased region" description="Basic and acidic residues" evidence="1">
    <location>
        <begin position="50"/>
        <end position="59"/>
    </location>
</feature>
<feature type="region of interest" description="Disordered" evidence="1">
    <location>
        <begin position="42"/>
        <end position="66"/>
    </location>
</feature>